<evidence type="ECO:0000256" key="1">
    <source>
        <dbReference type="SAM" id="Phobius"/>
    </source>
</evidence>
<name>A0A1M5QYM2_9FIRM</name>
<keyword evidence="3" id="KW-1185">Reference proteome</keyword>
<protein>
    <submittedName>
        <fullName evidence="2">Uncharacterized protein</fullName>
    </submittedName>
</protein>
<keyword evidence="1" id="KW-0812">Transmembrane</keyword>
<dbReference type="RefSeq" id="WP_073126778.1">
    <property type="nucleotide sequence ID" value="NZ_BAABCH010000025.1"/>
</dbReference>
<keyword evidence="1" id="KW-0472">Membrane</keyword>
<reference evidence="3" key="1">
    <citation type="submission" date="2016-11" db="EMBL/GenBank/DDBJ databases">
        <authorList>
            <person name="Varghese N."/>
            <person name="Submissions S."/>
        </authorList>
    </citation>
    <scope>NUCLEOTIDE SEQUENCE [LARGE SCALE GENOMIC DNA]</scope>
    <source>
        <strain evidence="3">DSM 2635</strain>
    </source>
</reference>
<accession>A0A1M5QYM2</accession>
<evidence type="ECO:0000313" key="2">
    <source>
        <dbReference type="EMBL" id="SHH19287.1"/>
    </source>
</evidence>
<dbReference type="STRING" id="1121321.SAMN04488530_12527"/>
<gene>
    <name evidence="2" type="ORF">SAMN04488530_12527</name>
</gene>
<evidence type="ECO:0000313" key="3">
    <source>
        <dbReference type="Proteomes" id="UP000243255"/>
    </source>
</evidence>
<proteinExistence type="predicted"/>
<dbReference type="Proteomes" id="UP000243255">
    <property type="component" value="Unassembled WGS sequence"/>
</dbReference>
<keyword evidence="1" id="KW-1133">Transmembrane helix</keyword>
<feature type="transmembrane region" description="Helical" evidence="1">
    <location>
        <begin position="64"/>
        <end position="85"/>
    </location>
</feature>
<sequence length="110" mass="12944">MDKNLLNDNLLKKAIAKACDEDYFKFMTSFKGFHIFSREFERDMNVMIKKYNNAVRKAKAKLCYLRYFLISMGIILVVIVIILGVEPLRESFLKLLKELFNTIKAYFSSL</sequence>
<organism evidence="2 3">
    <name type="scientific">Asaccharospora irregularis DSM 2635</name>
    <dbReference type="NCBI Taxonomy" id="1121321"/>
    <lineage>
        <taxon>Bacteria</taxon>
        <taxon>Bacillati</taxon>
        <taxon>Bacillota</taxon>
        <taxon>Clostridia</taxon>
        <taxon>Peptostreptococcales</taxon>
        <taxon>Peptostreptococcaceae</taxon>
        <taxon>Asaccharospora</taxon>
    </lineage>
</organism>
<dbReference type="AlphaFoldDB" id="A0A1M5QYM2"/>
<dbReference type="EMBL" id="FQWX01000025">
    <property type="protein sequence ID" value="SHH19287.1"/>
    <property type="molecule type" value="Genomic_DNA"/>
</dbReference>